<dbReference type="VEuPathDB" id="FungiDB:PV07_02808"/>
<reference evidence="2 3" key="1">
    <citation type="submission" date="2015-01" db="EMBL/GenBank/DDBJ databases">
        <title>The Genome Sequence of Cladophialophora immunda CBS83496.</title>
        <authorList>
            <consortium name="The Broad Institute Genomics Platform"/>
            <person name="Cuomo C."/>
            <person name="de Hoog S."/>
            <person name="Gorbushina A."/>
            <person name="Stielow B."/>
            <person name="Teixiera M."/>
            <person name="Abouelleil A."/>
            <person name="Chapman S.B."/>
            <person name="Priest M."/>
            <person name="Young S.K."/>
            <person name="Wortman J."/>
            <person name="Nusbaum C."/>
            <person name="Birren B."/>
        </authorList>
    </citation>
    <scope>NUCLEOTIDE SEQUENCE [LARGE SCALE GENOMIC DNA]</scope>
    <source>
        <strain evidence="2 3">CBS 83496</strain>
    </source>
</reference>
<dbReference type="HOGENOM" id="CLU_1038299_0_0_1"/>
<protein>
    <recommendedName>
        <fullName evidence="1">Heterokaryon incompatibility domain-containing protein</fullName>
    </recommendedName>
</protein>
<gene>
    <name evidence="2" type="ORF">PV07_02808</name>
</gene>
<evidence type="ECO:0000313" key="3">
    <source>
        <dbReference type="Proteomes" id="UP000054466"/>
    </source>
</evidence>
<evidence type="ECO:0000313" key="2">
    <source>
        <dbReference type="EMBL" id="KIW31134.1"/>
    </source>
</evidence>
<dbReference type="PANTHER" id="PTHR24148:SF64">
    <property type="entry name" value="HETEROKARYON INCOMPATIBILITY DOMAIN-CONTAINING PROTEIN"/>
    <property type="match status" value="1"/>
</dbReference>
<dbReference type="InterPro" id="IPR010730">
    <property type="entry name" value="HET"/>
</dbReference>
<dbReference type="AlphaFoldDB" id="A0A0D2D620"/>
<feature type="domain" description="Heterokaryon incompatibility" evidence="1">
    <location>
        <begin position="50"/>
        <end position="155"/>
    </location>
</feature>
<dbReference type="PANTHER" id="PTHR24148">
    <property type="entry name" value="ANKYRIN REPEAT DOMAIN-CONTAINING PROTEIN 39 HOMOLOG-RELATED"/>
    <property type="match status" value="1"/>
</dbReference>
<accession>A0A0D2D620</accession>
<dbReference type="EMBL" id="KN847041">
    <property type="protein sequence ID" value="KIW31134.1"/>
    <property type="molecule type" value="Genomic_DNA"/>
</dbReference>
<keyword evidence="3" id="KW-1185">Reference proteome</keyword>
<dbReference type="OrthoDB" id="2157530at2759"/>
<evidence type="ECO:0000259" key="1">
    <source>
        <dbReference type="Pfam" id="PF06985"/>
    </source>
</evidence>
<organism evidence="2 3">
    <name type="scientific">Cladophialophora immunda</name>
    <dbReference type="NCBI Taxonomy" id="569365"/>
    <lineage>
        <taxon>Eukaryota</taxon>
        <taxon>Fungi</taxon>
        <taxon>Dikarya</taxon>
        <taxon>Ascomycota</taxon>
        <taxon>Pezizomycotina</taxon>
        <taxon>Eurotiomycetes</taxon>
        <taxon>Chaetothyriomycetidae</taxon>
        <taxon>Chaetothyriales</taxon>
        <taxon>Herpotrichiellaceae</taxon>
        <taxon>Cladophialophora</taxon>
    </lineage>
</organism>
<sequence>MATNPQFRWQPLAHPTKSIRLIELLSAKSKDAPLELSLSTWSFDAGRPSYEAISYTRGDARDEEEILVSGERERRSQTQTLRIRKNLSHCLKRLRQPSGSRYLWVDGICIDQRNDEEKGAQVSIMGKIFSGAERVLVWLGEEGDGSSDRVVARATKRRWWAFGASFCIPISAPPLSGKQLFPDYKVSPAELVCRVCEHYPPMIKDGVEMRDTLAKILDVAEGELQQCIAARGGVRLNRPLHRRVYIAGKTAMSITKHCIPQPHPGNVV</sequence>
<dbReference type="GeneID" id="27342002"/>
<dbReference type="Pfam" id="PF06985">
    <property type="entry name" value="HET"/>
    <property type="match status" value="1"/>
</dbReference>
<name>A0A0D2D620_9EURO</name>
<dbReference type="Proteomes" id="UP000054466">
    <property type="component" value="Unassembled WGS sequence"/>
</dbReference>
<proteinExistence type="predicted"/>
<dbReference type="RefSeq" id="XP_016251350.1">
    <property type="nucleotide sequence ID" value="XM_016389448.1"/>
</dbReference>
<dbReference type="STRING" id="569365.A0A0D2D620"/>
<dbReference type="InterPro" id="IPR052895">
    <property type="entry name" value="HetReg/Transcr_Mod"/>
</dbReference>